<comment type="subcellular location">
    <subcellularLocation>
        <location evidence="1">Membrane</location>
        <topology evidence="1">Multi-pass membrane protein</topology>
    </subcellularLocation>
</comment>
<accession>A0A2R5HF35</accession>
<dbReference type="Proteomes" id="UP000245021">
    <property type="component" value="Unassembled WGS sequence"/>
</dbReference>
<dbReference type="InterPro" id="IPR013525">
    <property type="entry name" value="ABC2_TM"/>
</dbReference>
<dbReference type="Pfam" id="PF12698">
    <property type="entry name" value="ABC2_membrane_3"/>
    <property type="match status" value="1"/>
</dbReference>
<reference evidence="7 8" key="1">
    <citation type="journal article" date="2018" name="Genome Announc.">
        <title>Draft Genome Sequence of Lactococcus sp. Strain NtB2 (JCM 32569), Isolated from the Gut of the Higher Termite Nasutitermes takasagoensis.</title>
        <authorList>
            <person name="Noda S."/>
            <person name="Aihara C."/>
            <person name="Yuki M."/>
            <person name="Ohkuma M."/>
        </authorList>
    </citation>
    <scope>NUCLEOTIDE SEQUENCE [LARGE SCALE GENOMIC DNA]</scope>
    <source>
        <strain evidence="7 8">NtB2</strain>
    </source>
</reference>
<evidence type="ECO:0000256" key="1">
    <source>
        <dbReference type="ARBA" id="ARBA00004141"/>
    </source>
</evidence>
<dbReference type="PANTHER" id="PTHR43229:SF2">
    <property type="entry name" value="NODULATION PROTEIN J"/>
    <property type="match status" value="1"/>
</dbReference>
<evidence type="ECO:0000256" key="3">
    <source>
        <dbReference type="ARBA" id="ARBA00022989"/>
    </source>
</evidence>
<evidence type="ECO:0000256" key="4">
    <source>
        <dbReference type="ARBA" id="ARBA00023136"/>
    </source>
</evidence>
<proteinExistence type="predicted"/>
<evidence type="ECO:0000313" key="8">
    <source>
        <dbReference type="Proteomes" id="UP000245021"/>
    </source>
</evidence>
<organism evidence="7 8">
    <name type="scientific">Lactococcus termiticola</name>
    <dbReference type="NCBI Taxonomy" id="2169526"/>
    <lineage>
        <taxon>Bacteria</taxon>
        <taxon>Bacillati</taxon>
        <taxon>Bacillota</taxon>
        <taxon>Bacilli</taxon>
        <taxon>Lactobacillales</taxon>
        <taxon>Streptococcaceae</taxon>
        <taxon>Lactococcus</taxon>
    </lineage>
</organism>
<dbReference type="AlphaFoldDB" id="A0A2R5HF35"/>
<evidence type="ECO:0000313" key="7">
    <source>
        <dbReference type="EMBL" id="GBG96446.1"/>
    </source>
</evidence>
<dbReference type="GO" id="GO:0043190">
    <property type="term" value="C:ATP-binding cassette (ABC) transporter complex"/>
    <property type="evidence" value="ECO:0007669"/>
    <property type="project" value="InterPro"/>
</dbReference>
<keyword evidence="4 5" id="KW-0472">Membrane</keyword>
<dbReference type="EMBL" id="BFFO01000003">
    <property type="protein sequence ID" value="GBG96446.1"/>
    <property type="molecule type" value="Genomic_DNA"/>
</dbReference>
<dbReference type="GO" id="GO:0140359">
    <property type="term" value="F:ABC-type transporter activity"/>
    <property type="evidence" value="ECO:0007669"/>
    <property type="project" value="InterPro"/>
</dbReference>
<feature type="transmembrane region" description="Helical" evidence="5">
    <location>
        <begin position="83"/>
        <end position="111"/>
    </location>
</feature>
<keyword evidence="3 5" id="KW-1133">Transmembrane helix</keyword>
<dbReference type="PIRSF" id="PIRSF006648">
    <property type="entry name" value="DrrB"/>
    <property type="match status" value="1"/>
</dbReference>
<dbReference type="InterPro" id="IPR000412">
    <property type="entry name" value="ABC_2_transport"/>
</dbReference>
<keyword evidence="8" id="KW-1185">Reference proteome</keyword>
<protein>
    <submittedName>
        <fullName evidence="7">ABC-2 transporter family protein</fullName>
    </submittedName>
</protein>
<sequence>MKHLRRNGEAILSIFAIPIAFFLINYFMAVSQGETISFEQLFPSMAILTVLMGISYTGHRVFEDKEKNMVMRIKSMPVRQTALLWAHAVTSVLTTLASLLTLLALGFLLGIENSAGIWQWLLSFVILGLLTLALSWFAIISGLVAKTASMASSFFYLLMFLMMGIMFGGLELPTALHILMNYQPLTHTANGVSYLLTDGLLHADLGFAVLWAIAIFAVCYFFAMRKYRKLTP</sequence>
<evidence type="ECO:0000259" key="6">
    <source>
        <dbReference type="Pfam" id="PF12698"/>
    </source>
</evidence>
<dbReference type="RefSeq" id="WP_165814942.1">
    <property type="nucleotide sequence ID" value="NZ_BFFO01000003.1"/>
</dbReference>
<feature type="transmembrane region" description="Helical" evidence="5">
    <location>
        <begin position="41"/>
        <end position="62"/>
    </location>
</feature>
<feature type="transmembrane region" description="Helical" evidence="5">
    <location>
        <begin position="200"/>
        <end position="223"/>
    </location>
</feature>
<evidence type="ECO:0000256" key="5">
    <source>
        <dbReference type="SAM" id="Phobius"/>
    </source>
</evidence>
<feature type="transmembrane region" description="Helical" evidence="5">
    <location>
        <begin position="12"/>
        <end position="29"/>
    </location>
</feature>
<keyword evidence="2 5" id="KW-0812">Transmembrane</keyword>
<feature type="transmembrane region" description="Helical" evidence="5">
    <location>
        <begin position="156"/>
        <end position="180"/>
    </location>
</feature>
<gene>
    <name evidence="7" type="ORF">NtB2_00558</name>
</gene>
<feature type="transmembrane region" description="Helical" evidence="5">
    <location>
        <begin position="117"/>
        <end position="144"/>
    </location>
</feature>
<evidence type="ECO:0000256" key="2">
    <source>
        <dbReference type="ARBA" id="ARBA00022692"/>
    </source>
</evidence>
<comment type="caution">
    <text evidence="7">The sequence shown here is derived from an EMBL/GenBank/DDBJ whole genome shotgun (WGS) entry which is preliminary data.</text>
</comment>
<dbReference type="PANTHER" id="PTHR43229">
    <property type="entry name" value="NODULATION PROTEIN J"/>
    <property type="match status" value="1"/>
</dbReference>
<feature type="domain" description="ABC-2 type transporter transmembrane" evidence="6">
    <location>
        <begin position="30"/>
        <end position="222"/>
    </location>
</feature>
<name>A0A2R5HF35_9LACT</name>
<dbReference type="InterPro" id="IPR051784">
    <property type="entry name" value="Nod_factor_ABC_transporter"/>
</dbReference>